<keyword evidence="1" id="KW-1133">Transmembrane helix</keyword>
<name>S8BXA7_DACHA</name>
<dbReference type="AlphaFoldDB" id="S8BXA7"/>
<dbReference type="Proteomes" id="UP000015100">
    <property type="component" value="Unassembled WGS sequence"/>
</dbReference>
<dbReference type="OrthoDB" id="2561686at2759"/>
<evidence type="ECO:0000313" key="2">
    <source>
        <dbReference type="EMBL" id="EPS39927.1"/>
    </source>
</evidence>
<keyword evidence="3" id="KW-1185">Reference proteome</keyword>
<reference evidence="3" key="2">
    <citation type="submission" date="2013-04" db="EMBL/GenBank/DDBJ databases">
        <title>Genomic mechanisms accounting for the adaptation to parasitism in nematode-trapping fungi.</title>
        <authorList>
            <person name="Ahren D.G."/>
        </authorList>
    </citation>
    <scope>NUCLEOTIDE SEQUENCE [LARGE SCALE GENOMIC DNA]</scope>
    <source>
        <strain evidence="3">CBS 200.50</strain>
    </source>
</reference>
<keyword evidence="1" id="KW-0472">Membrane</keyword>
<feature type="transmembrane region" description="Helical" evidence="1">
    <location>
        <begin position="51"/>
        <end position="75"/>
    </location>
</feature>
<keyword evidence="1" id="KW-0812">Transmembrane</keyword>
<reference evidence="2 3" key="1">
    <citation type="journal article" date="2013" name="PLoS Genet.">
        <title>Genomic mechanisms accounting for the adaptation to parasitism in nematode-trapping fungi.</title>
        <authorList>
            <person name="Meerupati T."/>
            <person name="Andersson K.M."/>
            <person name="Friman E."/>
            <person name="Kumar D."/>
            <person name="Tunlid A."/>
            <person name="Ahren D."/>
        </authorList>
    </citation>
    <scope>NUCLEOTIDE SEQUENCE [LARGE SCALE GENOMIC DNA]</scope>
    <source>
        <strain evidence="2 3">CBS 200.50</strain>
    </source>
</reference>
<evidence type="ECO:0000256" key="1">
    <source>
        <dbReference type="SAM" id="Phobius"/>
    </source>
</evidence>
<accession>S8BXA7</accession>
<dbReference type="HOGENOM" id="CLU_184634_0_0_1"/>
<protein>
    <submittedName>
        <fullName evidence="2">Uncharacterized protein</fullName>
    </submittedName>
</protein>
<gene>
    <name evidence="2" type="ORF">H072_6251</name>
</gene>
<feature type="transmembrane region" description="Helical" evidence="1">
    <location>
        <begin position="21"/>
        <end position="45"/>
    </location>
</feature>
<dbReference type="EMBL" id="AQGS01000443">
    <property type="protein sequence ID" value="EPS39927.1"/>
    <property type="molecule type" value="Genomic_DNA"/>
</dbReference>
<evidence type="ECO:0000313" key="3">
    <source>
        <dbReference type="Proteomes" id="UP000015100"/>
    </source>
</evidence>
<comment type="caution">
    <text evidence="2">The sequence shown here is derived from an EMBL/GenBank/DDBJ whole genome shotgun (WGS) entry which is preliminary data.</text>
</comment>
<sequence length="97" mass="10090">MASLTSSLENFVSAIFGIFRNIFDSIFAVFTSILALAQTAVTSIFDLAKSFLSFLISNILILSVIAVALVGYTAVTQRNAGAAGKPGLTASNKKGLA</sequence>
<proteinExistence type="predicted"/>
<dbReference type="OMA" id="CAYTIYQ"/>
<dbReference type="STRING" id="1284197.S8BXA7"/>
<organism evidence="2 3">
    <name type="scientific">Dactylellina haptotyla (strain CBS 200.50)</name>
    <name type="common">Nematode-trapping fungus</name>
    <name type="synonym">Monacrosporium haptotylum</name>
    <dbReference type="NCBI Taxonomy" id="1284197"/>
    <lineage>
        <taxon>Eukaryota</taxon>
        <taxon>Fungi</taxon>
        <taxon>Dikarya</taxon>
        <taxon>Ascomycota</taxon>
        <taxon>Pezizomycotina</taxon>
        <taxon>Orbiliomycetes</taxon>
        <taxon>Orbiliales</taxon>
        <taxon>Orbiliaceae</taxon>
        <taxon>Dactylellina</taxon>
    </lineage>
</organism>